<evidence type="ECO:0000313" key="1">
    <source>
        <dbReference type="EMBL" id="QEC73992.1"/>
    </source>
</evidence>
<dbReference type="AlphaFoldDB" id="A0A5B8VSV7"/>
<dbReference type="EMBL" id="CP042434">
    <property type="protein sequence ID" value="QEC73992.1"/>
    <property type="molecule type" value="Genomic_DNA"/>
</dbReference>
<reference evidence="1 2" key="1">
    <citation type="journal article" date="2017" name="Int. J. Syst. Evol. Microbiol.">
        <title>Arachidicoccus ginsenosidivorans sp. nov., with ginsenoside-converting activity isolated from ginseng cultivating soil.</title>
        <authorList>
            <person name="Siddiqi M.Z."/>
            <person name="Aslam Z."/>
            <person name="Im W.T."/>
        </authorList>
    </citation>
    <scope>NUCLEOTIDE SEQUENCE [LARGE SCALE GENOMIC DNA]</scope>
    <source>
        <strain evidence="1 2">Gsoil 809</strain>
    </source>
</reference>
<accession>A0A5B8VSV7</accession>
<proteinExistence type="predicted"/>
<dbReference type="KEGG" id="agi:FSB73_22310"/>
<dbReference type="RefSeq" id="WP_146787476.1">
    <property type="nucleotide sequence ID" value="NZ_CP042434.1"/>
</dbReference>
<organism evidence="1 2">
    <name type="scientific">Arachidicoccus ginsenosidivorans</name>
    <dbReference type="NCBI Taxonomy" id="496057"/>
    <lineage>
        <taxon>Bacteria</taxon>
        <taxon>Pseudomonadati</taxon>
        <taxon>Bacteroidota</taxon>
        <taxon>Chitinophagia</taxon>
        <taxon>Chitinophagales</taxon>
        <taxon>Chitinophagaceae</taxon>
        <taxon>Arachidicoccus</taxon>
    </lineage>
</organism>
<sequence length="81" mass="9170">MFISYPDFTALEPQIIKMVSGGLASCADLTQVEGGLFNDIYRWIPQEVPGKKKVPHVAYYLKQYHNSHRSSVFTPPAIDKK</sequence>
<evidence type="ECO:0000313" key="2">
    <source>
        <dbReference type="Proteomes" id="UP000321291"/>
    </source>
</evidence>
<protein>
    <submittedName>
        <fullName evidence="1">Uncharacterized protein</fullName>
    </submittedName>
</protein>
<keyword evidence="2" id="KW-1185">Reference proteome</keyword>
<name>A0A5B8VSV7_9BACT</name>
<gene>
    <name evidence="1" type="ORF">FSB73_22310</name>
</gene>
<dbReference type="Proteomes" id="UP000321291">
    <property type="component" value="Chromosome"/>
</dbReference>